<proteinExistence type="inferred from homology"/>
<evidence type="ECO:0000256" key="1">
    <source>
        <dbReference type="ARBA" id="ARBA00038158"/>
    </source>
</evidence>
<comment type="caution">
    <text evidence="3">The sequence shown here is derived from an EMBL/GenBank/DDBJ whole genome shotgun (WGS) entry which is preliminary data.</text>
</comment>
<evidence type="ECO:0000313" key="4">
    <source>
        <dbReference type="Proteomes" id="UP000434172"/>
    </source>
</evidence>
<feature type="compositionally biased region" description="Low complexity" evidence="2">
    <location>
        <begin position="19"/>
        <end position="35"/>
    </location>
</feature>
<dbReference type="PANTHER" id="PTHR43591">
    <property type="entry name" value="METHYLTRANSFERASE"/>
    <property type="match status" value="1"/>
</dbReference>
<reference evidence="3 4" key="1">
    <citation type="submission" date="2019-12" db="EMBL/GenBank/DDBJ databases">
        <title>A genome sequence resource for the geographically widespread anthracnose pathogen Colletotrichum asianum.</title>
        <authorList>
            <person name="Meng Y."/>
        </authorList>
    </citation>
    <scope>NUCLEOTIDE SEQUENCE [LARGE SCALE GENOMIC DNA]</scope>
    <source>
        <strain evidence="3 4">ICMP 18580</strain>
    </source>
</reference>
<dbReference type="SUPFAM" id="SSF53335">
    <property type="entry name" value="S-adenosyl-L-methionine-dependent methyltransferases"/>
    <property type="match status" value="1"/>
</dbReference>
<dbReference type="GO" id="GO:0008168">
    <property type="term" value="F:methyltransferase activity"/>
    <property type="evidence" value="ECO:0007669"/>
    <property type="project" value="TreeGrafter"/>
</dbReference>
<dbReference type="PANTHER" id="PTHR43591:SF31">
    <property type="entry name" value="LAEA-LIKE, PUTATIVE (AFU_ORTHOLOGUE AFUA_8G01930)-RELATED"/>
    <property type="match status" value="1"/>
</dbReference>
<dbReference type="Gene3D" id="3.40.50.150">
    <property type="entry name" value="Vaccinia Virus protein VP39"/>
    <property type="match status" value="1"/>
</dbReference>
<dbReference type="EMBL" id="WOWK01000021">
    <property type="protein sequence ID" value="KAF0327791.1"/>
    <property type="molecule type" value="Genomic_DNA"/>
</dbReference>
<name>A0A8H3ZV30_9PEZI</name>
<evidence type="ECO:0000256" key="2">
    <source>
        <dbReference type="SAM" id="MobiDB-lite"/>
    </source>
</evidence>
<accession>A0A8H3ZV30</accession>
<dbReference type="CDD" id="cd02440">
    <property type="entry name" value="AdoMet_MTases"/>
    <property type="match status" value="1"/>
</dbReference>
<organism evidence="3 4">
    <name type="scientific">Colletotrichum asianum</name>
    <dbReference type="NCBI Taxonomy" id="702518"/>
    <lineage>
        <taxon>Eukaryota</taxon>
        <taxon>Fungi</taxon>
        <taxon>Dikarya</taxon>
        <taxon>Ascomycota</taxon>
        <taxon>Pezizomycotina</taxon>
        <taxon>Sordariomycetes</taxon>
        <taxon>Hypocreomycetidae</taxon>
        <taxon>Glomerellales</taxon>
        <taxon>Glomerellaceae</taxon>
        <taxon>Colletotrichum</taxon>
        <taxon>Colletotrichum gloeosporioides species complex</taxon>
    </lineage>
</organism>
<dbReference type="AlphaFoldDB" id="A0A8H3ZV30"/>
<sequence>MSETREDTIGIVPAASTQPALAPADNTADANTADNNPAVLLAEDVSDDESARGESIASSSTSVTESVLEYRIENGRTYHKYKDGKYHLPNDERENDRLDVQHNMWLLTFDNRLGTAPPNDPNSKVGRVLDVGTGTGIWAMEFGEDHPDAEVLGVDLSAIQPEFTPPNVKFQIDDIEEPWTYSQPFDYIHSRTMTFSVADWKEYIQKCYDNLSPNGYLELNEVDLWPKSDDETLKDDSAVLKFVRLWAEAAVMFGRPFQDIRVLKDIMIEIGFKDVYAQMFKWPTNSWPKDRKHRELGFWNHDNFCAGLEGFMMAPLTRAHNWTKEEVTVFGVQVRNDMRNRNIHAYSAVWSIHGRKPGDNEV</sequence>
<evidence type="ECO:0000313" key="3">
    <source>
        <dbReference type="EMBL" id="KAF0327791.1"/>
    </source>
</evidence>
<dbReference type="Proteomes" id="UP000434172">
    <property type="component" value="Unassembled WGS sequence"/>
</dbReference>
<dbReference type="InterPro" id="IPR029063">
    <property type="entry name" value="SAM-dependent_MTases_sf"/>
</dbReference>
<feature type="region of interest" description="Disordered" evidence="2">
    <location>
        <begin position="1"/>
        <end position="35"/>
    </location>
</feature>
<dbReference type="OrthoDB" id="2013972at2759"/>
<evidence type="ECO:0008006" key="5">
    <source>
        <dbReference type="Google" id="ProtNLM"/>
    </source>
</evidence>
<dbReference type="Pfam" id="PF13489">
    <property type="entry name" value="Methyltransf_23"/>
    <property type="match status" value="1"/>
</dbReference>
<protein>
    <recommendedName>
        <fullName evidence="5">Methyltransferase domain-containing protein</fullName>
    </recommendedName>
</protein>
<comment type="similarity">
    <text evidence="1">Belongs to the methyltransferase superfamily. LaeA methyltransferase family.</text>
</comment>
<keyword evidence="4" id="KW-1185">Reference proteome</keyword>
<gene>
    <name evidence="3" type="ORF">GQ607_005000</name>
</gene>